<keyword evidence="8 11" id="KW-0822">Tryptophan biosynthesis</keyword>
<evidence type="ECO:0000256" key="3">
    <source>
        <dbReference type="ARBA" id="ARBA00008737"/>
    </source>
</evidence>
<keyword evidence="7 11" id="KW-0210">Decarboxylase</keyword>
<evidence type="ECO:0000256" key="10">
    <source>
        <dbReference type="ARBA" id="ARBA00023239"/>
    </source>
</evidence>
<dbReference type="EMBL" id="AOIM01000036">
    <property type="protein sequence ID" value="ELY89558.1"/>
    <property type="molecule type" value="Genomic_DNA"/>
</dbReference>
<keyword evidence="14" id="KW-1185">Reference proteome</keyword>
<dbReference type="PATRIC" id="fig|1227493.4.peg.2726"/>
<dbReference type="InterPro" id="IPR001468">
    <property type="entry name" value="Indole-3-GlycerolPSynthase_CS"/>
</dbReference>
<evidence type="ECO:0000256" key="4">
    <source>
        <dbReference type="ARBA" id="ARBA00012362"/>
    </source>
</evidence>
<keyword evidence="6 11" id="KW-0028">Amino-acid biosynthesis</keyword>
<dbReference type="InterPro" id="IPR045186">
    <property type="entry name" value="Indole-3-glycerol_P_synth"/>
</dbReference>
<dbReference type="CDD" id="cd00331">
    <property type="entry name" value="IGPS"/>
    <property type="match status" value="1"/>
</dbReference>
<dbReference type="GO" id="GO:0004425">
    <property type="term" value="F:indole-3-glycerol-phosphate synthase activity"/>
    <property type="evidence" value="ECO:0007669"/>
    <property type="project" value="UniProtKB-UniRule"/>
</dbReference>
<dbReference type="InterPro" id="IPR011060">
    <property type="entry name" value="RibuloseP-bd_barrel"/>
</dbReference>
<dbReference type="AlphaFoldDB" id="L9ZWN6"/>
<comment type="catalytic activity">
    <reaction evidence="1 11">
        <text>1-(2-carboxyphenylamino)-1-deoxy-D-ribulose 5-phosphate + H(+) = (1S,2R)-1-C-(indol-3-yl)glycerol 3-phosphate + CO2 + H2O</text>
        <dbReference type="Rhea" id="RHEA:23476"/>
        <dbReference type="ChEBI" id="CHEBI:15377"/>
        <dbReference type="ChEBI" id="CHEBI:15378"/>
        <dbReference type="ChEBI" id="CHEBI:16526"/>
        <dbReference type="ChEBI" id="CHEBI:58613"/>
        <dbReference type="ChEBI" id="CHEBI:58866"/>
        <dbReference type="EC" id="4.1.1.48"/>
    </reaction>
</comment>
<organism evidence="13 14">
    <name type="scientific">Natrialba hulunbeirensis JCM 10989</name>
    <dbReference type="NCBI Taxonomy" id="1227493"/>
    <lineage>
        <taxon>Archaea</taxon>
        <taxon>Methanobacteriati</taxon>
        <taxon>Methanobacteriota</taxon>
        <taxon>Stenosarchaea group</taxon>
        <taxon>Halobacteria</taxon>
        <taxon>Halobacteriales</taxon>
        <taxon>Natrialbaceae</taxon>
        <taxon>Natrialba</taxon>
    </lineage>
</organism>
<dbReference type="RefSeq" id="WP_006653883.1">
    <property type="nucleotide sequence ID" value="NZ_AOIM01000036.1"/>
</dbReference>
<proteinExistence type="inferred from homology"/>
<dbReference type="HAMAP" id="MF_00134_A">
    <property type="entry name" value="IGPS_A"/>
    <property type="match status" value="1"/>
</dbReference>
<dbReference type="GO" id="GO:0000162">
    <property type="term" value="P:L-tryptophan biosynthetic process"/>
    <property type="evidence" value="ECO:0007669"/>
    <property type="project" value="UniProtKB-UniRule"/>
</dbReference>
<evidence type="ECO:0000256" key="2">
    <source>
        <dbReference type="ARBA" id="ARBA00004696"/>
    </source>
</evidence>
<dbReference type="Proteomes" id="UP000011519">
    <property type="component" value="Unassembled WGS sequence"/>
</dbReference>
<evidence type="ECO:0000256" key="11">
    <source>
        <dbReference type="HAMAP-Rule" id="MF_00134"/>
    </source>
</evidence>
<dbReference type="PANTHER" id="PTHR22854:SF2">
    <property type="entry name" value="INDOLE-3-GLYCEROL-PHOSPHATE SYNTHASE"/>
    <property type="match status" value="1"/>
</dbReference>
<dbReference type="OrthoDB" id="15223at2157"/>
<evidence type="ECO:0000256" key="5">
    <source>
        <dbReference type="ARBA" id="ARBA00018080"/>
    </source>
</evidence>
<name>L9ZWN6_9EURY</name>
<feature type="domain" description="Indole-3-glycerol phosphate synthase" evidence="12">
    <location>
        <begin position="29"/>
        <end position="261"/>
    </location>
</feature>
<sequence>MTSGTELAPPVQSILAAASERAGEGCNRERAPLDVDARSFRDALAQTERDGRVPVIAEVKPTSPTTDGTREDDPAELAEAMVAGGATAISVLTEPTHFGGSPDALQQVRAAVDVPVLRKDFILEEASLDVVESDLVLLIARFVDNLDELVAAARERGFQPLVEVHDREELADALEAGATLIGVNNRDLAKLEVDLGTFETIAPHARRLCRLDESSGGTERPDPDDVTLIAESGISKPADVRRMREAGADALLVGSAIMDQDGNGDGDVTANTRRLVEAVEPTATTETRTQT</sequence>
<dbReference type="STRING" id="1227493.C483_13568"/>
<comment type="pathway">
    <text evidence="2 11">Amino-acid biosynthesis; L-tryptophan biosynthesis; L-tryptophan from chorismate: step 4/5.</text>
</comment>
<keyword evidence="10 11" id="KW-0456">Lyase</keyword>
<dbReference type="InterPro" id="IPR013785">
    <property type="entry name" value="Aldolase_TIM"/>
</dbReference>
<evidence type="ECO:0000313" key="14">
    <source>
        <dbReference type="Proteomes" id="UP000011519"/>
    </source>
</evidence>
<evidence type="ECO:0000256" key="6">
    <source>
        <dbReference type="ARBA" id="ARBA00022605"/>
    </source>
</evidence>
<evidence type="ECO:0000259" key="12">
    <source>
        <dbReference type="Pfam" id="PF00218"/>
    </source>
</evidence>
<evidence type="ECO:0000256" key="9">
    <source>
        <dbReference type="ARBA" id="ARBA00023141"/>
    </source>
</evidence>
<dbReference type="InterPro" id="IPR013798">
    <property type="entry name" value="Indole-3-glycerol_P_synth_dom"/>
</dbReference>
<dbReference type="NCBIfam" id="NF041303">
    <property type="entry name" value="Indglycph_syn_Halo_TrpC"/>
    <property type="match status" value="1"/>
</dbReference>
<comment type="similarity">
    <text evidence="3 11">Belongs to the TrpC family.</text>
</comment>
<dbReference type="PROSITE" id="PS00614">
    <property type="entry name" value="IGPS"/>
    <property type="match status" value="1"/>
</dbReference>
<reference evidence="13 14" key="1">
    <citation type="journal article" date="2014" name="PLoS Genet.">
        <title>Phylogenetically driven sequencing of extremely halophilic archaea reveals strategies for static and dynamic osmo-response.</title>
        <authorList>
            <person name="Becker E.A."/>
            <person name="Seitzer P.M."/>
            <person name="Tritt A."/>
            <person name="Larsen D."/>
            <person name="Krusor M."/>
            <person name="Yao A.I."/>
            <person name="Wu D."/>
            <person name="Madern D."/>
            <person name="Eisen J.A."/>
            <person name="Darling A.E."/>
            <person name="Facciotti M.T."/>
        </authorList>
    </citation>
    <scope>NUCLEOTIDE SEQUENCE [LARGE SCALE GENOMIC DNA]</scope>
    <source>
        <strain evidence="13 14">JCM 10989</strain>
    </source>
</reference>
<dbReference type="GO" id="GO:0004640">
    <property type="term" value="F:phosphoribosylanthranilate isomerase activity"/>
    <property type="evidence" value="ECO:0007669"/>
    <property type="project" value="TreeGrafter"/>
</dbReference>
<gene>
    <name evidence="11" type="primary">trpC</name>
    <name evidence="13" type="ORF">C483_13568</name>
</gene>
<dbReference type="InterPro" id="IPR054875">
    <property type="entry name" value="Indglycph_syn_Halo_TrpC"/>
</dbReference>
<dbReference type="EC" id="4.1.1.48" evidence="4 11"/>
<evidence type="ECO:0000256" key="1">
    <source>
        <dbReference type="ARBA" id="ARBA00001633"/>
    </source>
</evidence>
<evidence type="ECO:0000256" key="7">
    <source>
        <dbReference type="ARBA" id="ARBA00022793"/>
    </source>
</evidence>
<comment type="caution">
    <text evidence="13">The sequence shown here is derived from an EMBL/GenBank/DDBJ whole genome shotgun (WGS) entry which is preliminary data.</text>
</comment>
<dbReference type="SUPFAM" id="SSF51366">
    <property type="entry name" value="Ribulose-phoshate binding barrel"/>
    <property type="match status" value="1"/>
</dbReference>
<dbReference type="PANTHER" id="PTHR22854">
    <property type="entry name" value="TRYPTOPHAN BIOSYNTHESIS PROTEIN"/>
    <property type="match status" value="1"/>
</dbReference>
<dbReference type="Gene3D" id="3.20.20.70">
    <property type="entry name" value="Aldolase class I"/>
    <property type="match status" value="1"/>
</dbReference>
<evidence type="ECO:0000313" key="13">
    <source>
        <dbReference type="EMBL" id="ELY89558.1"/>
    </source>
</evidence>
<protein>
    <recommendedName>
        <fullName evidence="5 11">Indole-3-glycerol phosphate synthase</fullName>
        <shortName evidence="11">IGPS</shortName>
        <ecNumber evidence="4 11">4.1.1.48</ecNumber>
    </recommendedName>
</protein>
<dbReference type="UniPathway" id="UPA00035">
    <property type="reaction ID" value="UER00043"/>
</dbReference>
<keyword evidence="9 11" id="KW-0057">Aromatic amino acid biosynthesis</keyword>
<evidence type="ECO:0000256" key="8">
    <source>
        <dbReference type="ARBA" id="ARBA00022822"/>
    </source>
</evidence>
<dbReference type="Pfam" id="PF00218">
    <property type="entry name" value="IGPS"/>
    <property type="match status" value="1"/>
</dbReference>
<accession>L9ZWN6</accession>